<dbReference type="Proteomes" id="UP000835052">
    <property type="component" value="Unassembled WGS sequence"/>
</dbReference>
<feature type="transmembrane region" description="Helical" evidence="6">
    <location>
        <begin position="370"/>
        <end position="390"/>
    </location>
</feature>
<gene>
    <name evidence="7" type="ORF">CAUJ_LOCUS9114</name>
</gene>
<feature type="transmembrane region" description="Helical" evidence="6">
    <location>
        <begin position="229"/>
        <end position="249"/>
    </location>
</feature>
<feature type="transmembrane region" description="Helical" evidence="6">
    <location>
        <begin position="117"/>
        <end position="137"/>
    </location>
</feature>
<evidence type="ECO:0000256" key="2">
    <source>
        <dbReference type="ARBA" id="ARBA00009166"/>
    </source>
</evidence>
<dbReference type="OrthoDB" id="5821713at2759"/>
<proteinExistence type="inferred from homology"/>
<evidence type="ECO:0000256" key="4">
    <source>
        <dbReference type="ARBA" id="ARBA00022989"/>
    </source>
</evidence>
<dbReference type="GO" id="GO:0016020">
    <property type="term" value="C:membrane"/>
    <property type="evidence" value="ECO:0007669"/>
    <property type="project" value="UniProtKB-SubCell"/>
</dbReference>
<dbReference type="InterPro" id="IPR019421">
    <property type="entry name" value="7TM_GPCR_serpentine_rcpt_Srd"/>
</dbReference>
<feature type="transmembrane region" description="Helical" evidence="6">
    <location>
        <begin position="285"/>
        <end position="307"/>
    </location>
</feature>
<keyword evidence="8" id="KW-1185">Reference proteome</keyword>
<feature type="transmembrane region" description="Helical" evidence="6">
    <location>
        <begin position="196"/>
        <end position="217"/>
    </location>
</feature>
<evidence type="ECO:0000313" key="7">
    <source>
        <dbReference type="EMBL" id="CAD6193195.1"/>
    </source>
</evidence>
<dbReference type="PANTHER" id="PTHR22945:SF40">
    <property type="entry name" value="SERPENTINE RECEPTOR, CLASS D (DELTA)-RELATED"/>
    <property type="match status" value="1"/>
</dbReference>
<evidence type="ECO:0000256" key="5">
    <source>
        <dbReference type="ARBA" id="ARBA00023136"/>
    </source>
</evidence>
<evidence type="ECO:0000313" key="8">
    <source>
        <dbReference type="Proteomes" id="UP000835052"/>
    </source>
</evidence>
<keyword evidence="3 6" id="KW-0812">Transmembrane</keyword>
<sequence length="422" mass="47615">MELDGSISFALQPILVVFGLLLNCLQLYLAACKTPEPLKLYSILIIVFAVADIGTSIGELVSRIRIIAFPQAIVFVSNGLCTYGGPISCYLWQSITAHFMIYSVYLMFLSFGYRYYVIYHGSPSVMSVFISVGISYVPSFIQVALTFQAMLPALFAIGSGSFAITALDLYHHPFLEHLIWVRVSGNLSVVRGRQSVTAHFMIFTVYLMFVSFGYRYYVIYHGPTTVKAVLISLGISYIPSFIQVVVYSLGQDEPELVRQAVQRRFPEYNLTGTVITGNLNYTNPALIYLSLHMTCPTPFLYFGILYFRQRVLWKLDSLSESLSIHTKSMHEQLLKALTFQALLPATFAIGSGSFAMAALDLYHHQFLEHLVLTSCCLSPALSPLGSIFFIKPYRDFVKHRFSRRRRASHVDTTTNMRTIEIF</sequence>
<feature type="transmembrane region" description="Helical" evidence="6">
    <location>
        <begin position="6"/>
        <end position="28"/>
    </location>
</feature>
<keyword evidence="4 6" id="KW-1133">Transmembrane helix</keyword>
<comment type="caution">
    <text evidence="7">The sequence shown here is derived from an EMBL/GenBank/DDBJ whole genome shotgun (WGS) entry which is preliminary data.</text>
</comment>
<evidence type="ECO:0008006" key="9">
    <source>
        <dbReference type="Google" id="ProtNLM"/>
    </source>
</evidence>
<dbReference type="Pfam" id="PF10317">
    <property type="entry name" value="7TM_GPCR_Srd"/>
    <property type="match status" value="2"/>
</dbReference>
<dbReference type="SUPFAM" id="SSF81321">
    <property type="entry name" value="Family A G protein-coupled receptor-like"/>
    <property type="match status" value="2"/>
</dbReference>
<organism evidence="7 8">
    <name type="scientific">Caenorhabditis auriculariae</name>
    <dbReference type="NCBI Taxonomy" id="2777116"/>
    <lineage>
        <taxon>Eukaryota</taxon>
        <taxon>Metazoa</taxon>
        <taxon>Ecdysozoa</taxon>
        <taxon>Nematoda</taxon>
        <taxon>Chromadorea</taxon>
        <taxon>Rhabditida</taxon>
        <taxon>Rhabditina</taxon>
        <taxon>Rhabditomorpha</taxon>
        <taxon>Rhabditoidea</taxon>
        <taxon>Rhabditidae</taxon>
        <taxon>Peloderinae</taxon>
        <taxon>Caenorhabditis</taxon>
    </lineage>
</organism>
<reference evidence="7" key="1">
    <citation type="submission" date="2020-10" db="EMBL/GenBank/DDBJ databases">
        <authorList>
            <person name="Kikuchi T."/>
        </authorList>
    </citation>
    <scope>NUCLEOTIDE SEQUENCE</scope>
    <source>
        <strain evidence="7">NKZ352</strain>
    </source>
</reference>
<accession>A0A8S1HDA3</accession>
<feature type="transmembrane region" description="Helical" evidence="6">
    <location>
        <begin position="337"/>
        <end position="358"/>
    </location>
</feature>
<dbReference type="EMBL" id="CAJGYM010000033">
    <property type="protein sequence ID" value="CAD6193195.1"/>
    <property type="molecule type" value="Genomic_DNA"/>
</dbReference>
<evidence type="ECO:0000256" key="1">
    <source>
        <dbReference type="ARBA" id="ARBA00004141"/>
    </source>
</evidence>
<protein>
    <recommendedName>
        <fullName evidence="9">G protein-coupled receptor</fullName>
    </recommendedName>
</protein>
<dbReference type="PANTHER" id="PTHR22945">
    <property type="entry name" value="SERPENTINE RECEPTOR, CLASS D DELTA"/>
    <property type="match status" value="1"/>
</dbReference>
<evidence type="ECO:0000256" key="6">
    <source>
        <dbReference type="SAM" id="Phobius"/>
    </source>
</evidence>
<comment type="similarity">
    <text evidence="2">Belongs to the nematode receptor-like protein srd family.</text>
</comment>
<feature type="transmembrane region" description="Helical" evidence="6">
    <location>
        <begin position="40"/>
        <end position="58"/>
    </location>
</feature>
<dbReference type="InterPro" id="IPR050920">
    <property type="entry name" value="Nematode_rcpt-like_delta"/>
</dbReference>
<keyword evidence="5 6" id="KW-0472">Membrane</keyword>
<name>A0A8S1HDA3_9PELO</name>
<comment type="subcellular location">
    <subcellularLocation>
        <location evidence="1">Membrane</location>
        <topology evidence="1">Multi-pass membrane protein</topology>
    </subcellularLocation>
</comment>
<evidence type="ECO:0000256" key="3">
    <source>
        <dbReference type="ARBA" id="ARBA00022692"/>
    </source>
</evidence>
<dbReference type="AlphaFoldDB" id="A0A8S1HDA3"/>
<feature type="transmembrane region" description="Helical" evidence="6">
    <location>
        <begin position="149"/>
        <end position="170"/>
    </location>
</feature>